<reference evidence="3" key="1">
    <citation type="submission" date="2020-04" db="EMBL/GenBank/DDBJ databases">
        <title>Deep metagenomics examines the oral microbiome during advanced dental caries in children, revealing novel taxa and co-occurrences with host molecules.</title>
        <authorList>
            <person name="Baker J.L."/>
            <person name="Morton J.T."/>
            <person name="Dinis M."/>
            <person name="Alvarez R."/>
            <person name="Tran N.C."/>
            <person name="Knight R."/>
            <person name="Edlund A."/>
        </authorList>
    </citation>
    <scope>NUCLEOTIDE SEQUENCE</scope>
    <source>
        <strain evidence="3">JCVI_32_bin.14</strain>
    </source>
</reference>
<gene>
    <name evidence="3" type="ORF">HXL70_03380</name>
</gene>
<dbReference type="AlphaFoldDB" id="A0A930B9W5"/>
<dbReference type="InterPro" id="IPR027417">
    <property type="entry name" value="P-loop_NTPase"/>
</dbReference>
<protein>
    <submittedName>
        <fullName evidence="3">Terminase large subunit</fullName>
    </submittedName>
</protein>
<dbReference type="InterPro" id="IPR046462">
    <property type="entry name" value="TerL_nuclease"/>
</dbReference>
<dbReference type="Proteomes" id="UP000757890">
    <property type="component" value="Unassembled WGS sequence"/>
</dbReference>
<accession>A0A930B9W5</accession>
<evidence type="ECO:0000259" key="1">
    <source>
        <dbReference type="Pfam" id="PF03354"/>
    </source>
</evidence>
<name>A0A930B9W5_9FIRM</name>
<evidence type="ECO:0000259" key="2">
    <source>
        <dbReference type="Pfam" id="PF20441"/>
    </source>
</evidence>
<dbReference type="InterPro" id="IPR046461">
    <property type="entry name" value="TerL_ATPase"/>
</dbReference>
<dbReference type="GO" id="GO:0004519">
    <property type="term" value="F:endonuclease activity"/>
    <property type="evidence" value="ECO:0007669"/>
    <property type="project" value="InterPro"/>
</dbReference>
<evidence type="ECO:0000313" key="4">
    <source>
        <dbReference type="Proteomes" id="UP000757890"/>
    </source>
</evidence>
<comment type="caution">
    <text evidence="3">The sequence shown here is derived from an EMBL/GenBank/DDBJ whole genome shotgun (WGS) entry which is preliminary data.</text>
</comment>
<organism evidence="3 4">
    <name type="scientific">Dialister invisus</name>
    <dbReference type="NCBI Taxonomy" id="218538"/>
    <lineage>
        <taxon>Bacteria</taxon>
        <taxon>Bacillati</taxon>
        <taxon>Bacillota</taxon>
        <taxon>Negativicutes</taxon>
        <taxon>Veillonellales</taxon>
        <taxon>Veillonellaceae</taxon>
        <taxon>Dialister</taxon>
    </lineage>
</organism>
<dbReference type="InterPro" id="IPR005021">
    <property type="entry name" value="Terminase_largesu-like"/>
</dbReference>
<dbReference type="Pfam" id="PF20441">
    <property type="entry name" value="TerL_nuclease"/>
    <property type="match status" value="1"/>
</dbReference>
<sequence>MHQKQALNYIEKYYSGIKSGKIVVSDKVRRVFKHLTEKINDKNAQYIYDDSKAQYAIDFIQTFCKHSKGKWGGKPVILELWQKAITAALFGFVDKDTGIREYRQLILIVARKNGKSTFASCLGLYLLVADGEAGPEIYSAATKKDQAKIIWREACSMIKKSIALNKNLDLRVSVIRSRFNEGSFEPLGSDSDKLDGLNVHGALIDELHALKDKNLYDVLIDGMTAREQPLCIITTTAGTVRDNIFDLKYDECERIIKGYDDSNGYRDETILPIVYELDKRDEWTDSKCWPKANPGLGSIKNTHTLAQKVYQAQHDTLRVKNLLCKDFNIRETSGDAFFTFEQINNETTYDIQELKPRYGIGGFDLSETTDLTCATMLFCIHDDPNIYVKQMYWIPEDLLEKRVHEDRVPYDIWKKKGWLQTSPGFRNDYRLIIQWFVDEMEYDDIYLYKCGFDRWSAAYLVQSMKERFGEDVMVPVAQGKQTLSGPMKNLAADMSAKRIIYNNNPILKWCMSNVAVDVDRNDNIQPCKTSNPRKRIDGFASLLDAYTVYEQNKEDYMNII</sequence>
<dbReference type="Gene3D" id="3.40.50.300">
    <property type="entry name" value="P-loop containing nucleotide triphosphate hydrolases"/>
    <property type="match status" value="1"/>
</dbReference>
<dbReference type="EMBL" id="JABZMK010000010">
    <property type="protein sequence ID" value="MBF1129070.1"/>
    <property type="molecule type" value="Genomic_DNA"/>
</dbReference>
<dbReference type="PANTHER" id="PTHR41287:SF1">
    <property type="entry name" value="PROTEIN YMFN"/>
    <property type="match status" value="1"/>
</dbReference>
<dbReference type="Pfam" id="PF03354">
    <property type="entry name" value="TerL_ATPase"/>
    <property type="match status" value="1"/>
</dbReference>
<proteinExistence type="predicted"/>
<feature type="domain" description="Terminase large subunit-like endonuclease" evidence="2">
    <location>
        <begin position="273"/>
        <end position="548"/>
    </location>
</feature>
<evidence type="ECO:0000313" key="3">
    <source>
        <dbReference type="EMBL" id="MBF1129070.1"/>
    </source>
</evidence>
<dbReference type="PANTHER" id="PTHR41287">
    <property type="match status" value="1"/>
</dbReference>
<feature type="domain" description="Terminase large subunit-like ATPase" evidence="1">
    <location>
        <begin position="81"/>
        <end position="250"/>
    </location>
</feature>